<evidence type="ECO:0000256" key="2">
    <source>
        <dbReference type="ARBA" id="ARBA00022723"/>
    </source>
</evidence>
<dbReference type="InterPro" id="IPR058240">
    <property type="entry name" value="rSAM_sf"/>
</dbReference>
<dbReference type="AlphaFoldDB" id="A0A0S2W7K1"/>
<name>A0A0S2W7K1_9FIRM</name>
<dbReference type="PANTHER" id="PTHR43075">
    <property type="entry name" value="FORMATE LYASE ACTIVATING ENZYME, PUTATIVE (AFU_ORTHOLOGUE AFUA_2G15630)-RELATED"/>
    <property type="match status" value="1"/>
</dbReference>
<dbReference type="PATRIC" id="fig|1297617.4.peg.2971"/>
<reference evidence="6 7" key="1">
    <citation type="journal article" date="2015" name="Nat. Commun.">
        <title>Production of butyrate from lysine and the Amadori product fructoselysine by a human gut commensal.</title>
        <authorList>
            <person name="Bui T.P."/>
            <person name="Ritari J."/>
            <person name="Boeren S."/>
            <person name="de Waard P."/>
            <person name="Plugge C.M."/>
            <person name="de Vos W.M."/>
        </authorList>
    </citation>
    <scope>NUCLEOTIDE SEQUENCE [LARGE SCALE GENOMIC DNA]</scope>
    <source>
        <strain evidence="6 7">AF211</strain>
    </source>
</reference>
<accession>A0A0S2W7K1</accession>
<dbReference type="InterPro" id="IPR040085">
    <property type="entry name" value="MJ0674-like"/>
</dbReference>
<protein>
    <submittedName>
        <fullName evidence="6">Radical activating enzyme</fullName>
    </submittedName>
</protein>
<dbReference type="PIRSF" id="PIRSF004869">
    <property type="entry name" value="PflX_prd"/>
    <property type="match status" value="1"/>
</dbReference>
<evidence type="ECO:0000256" key="1">
    <source>
        <dbReference type="ARBA" id="ARBA00022691"/>
    </source>
</evidence>
<dbReference type="CDD" id="cd01335">
    <property type="entry name" value="Radical_SAM"/>
    <property type="match status" value="1"/>
</dbReference>
<dbReference type="Proteomes" id="UP000064844">
    <property type="component" value="Chromosome"/>
</dbReference>
<dbReference type="KEGG" id="ibu:IB211_02888"/>
<organism evidence="6 7">
    <name type="scientific">Intestinimonas butyriciproducens</name>
    <dbReference type="NCBI Taxonomy" id="1297617"/>
    <lineage>
        <taxon>Bacteria</taxon>
        <taxon>Bacillati</taxon>
        <taxon>Bacillota</taxon>
        <taxon>Clostridia</taxon>
        <taxon>Eubacteriales</taxon>
        <taxon>Intestinimonas</taxon>
    </lineage>
</organism>
<evidence type="ECO:0000256" key="3">
    <source>
        <dbReference type="ARBA" id="ARBA00023004"/>
    </source>
</evidence>
<dbReference type="RefSeq" id="WP_058118421.1">
    <property type="nucleotide sequence ID" value="NZ_CP011307.1"/>
</dbReference>
<evidence type="ECO:0000256" key="5">
    <source>
        <dbReference type="PIRSR" id="PIRSR004869-50"/>
    </source>
</evidence>
<dbReference type="eggNOG" id="COG1313">
    <property type="taxonomic scope" value="Bacteria"/>
</dbReference>
<gene>
    <name evidence="6" type="ORF">IB211_02888</name>
</gene>
<comment type="cofactor">
    <cofactor evidence="5">
        <name>[4Fe-4S] cluster</name>
        <dbReference type="ChEBI" id="CHEBI:49883"/>
    </cofactor>
    <text evidence="5">Binds 1 [4Fe-4S] cluster. The cluster is coordinated with 3 cysteines and an exchangeable S-adenosyl-L-methionine.</text>
</comment>
<feature type="binding site" evidence="5">
    <location>
        <position position="62"/>
    </location>
    <ligand>
        <name>[4Fe-4S] cluster</name>
        <dbReference type="ChEBI" id="CHEBI:49883"/>
        <note>4Fe-4S-S-AdoMet</note>
    </ligand>
</feature>
<feature type="binding site" evidence="5">
    <location>
        <position position="58"/>
    </location>
    <ligand>
        <name>[4Fe-4S] cluster</name>
        <dbReference type="ChEBI" id="CHEBI:49883"/>
        <note>4Fe-4S-S-AdoMet</note>
    </ligand>
</feature>
<keyword evidence="4 5" id="KW-0411">Iron-sulfur</keyword>
<dbReference type="SFLD" id="SFLDS00029">
    <property type="entry name" value="Radical_SAM"/>
    <property type="match status" value="1"/>
</dbReference>
<dbReference type="SFLD" id="SFLDG01099">
    <property type="entry name" value="Uncharacterised_Radical_SAM_Su"/>
    <property type="match status" value="1"/>
</dbReference>
<feature type="binding site" evidence="5">
    <location>
        <position position="65"/>
    </location>
    <ligand>
        <name>[4Fe-4S] cluster</name>
        <dbReference type="ChEBI" id="CHEBI:49883"/>
        <note>4Fe-4S-S-AdoMet</note>
    </ligand>
</feature>
<dbReference type="EMBL" id="CP011307">
    <property type="protein sequence ID" value="ALP95279.1"/>
    <property type="molecule type" value="Genomic_DNA"/>
</dbReference>
<dbReference type="SUPFAM" id="SSF102114">
    <property type="entry name" value="Radical SAM enzymes"/>
    <property type="match status" value="1"/>
</dbReference>
<evidence type="ECO:0000313" key="7">
    <source>
        <dbReference type="Proteomes" id="UP000064844"/>
    </source>
</evidence>
<dbReference type="Pfam" id="PF13353">
    <property type="entry name" value="Fer4_12"/>
    <property type="match status" value="1"/>
</dbReference>
<dbReference type="PANTHER" id="PTHR43075:SF1">
    <property type="entry name" value="FORMATE LYASE ACTIVATING ENZYME, PUTATIVE (AFU_ORTHOLOGUE AFUA_2G15630)-RELATED"/>
    <property type="match status" value="1"/>
</dbReference>
<keyword evidence="3 5" id="KW-0408">Iron</keyword>
<dbReference type="STRING" id="1297617.IB211_02888"/>
<dbReference type="GO" id="GO:0003824">
    <property type="term" value="F:catalytic activity"/>
    <property type="evidence" value="ECO:0007669"/>
    <property type="project" value="InterPro"/>
</dbReference>
<evidence type="ECO:0000313" key="6">
    <source>
        <dbReference type="EMBL" id="ALP95279.1"/>
    </source>
</evidence>
<dbReference type="GO" id="GO:0051536">
    <property type="term" value="F:iron-sulfur cluster binding"/>
    <property type="evidence" value="ECO:0007669"/>
    <property type="project" value="UniProtKB-KW"/>
</dbReference>
<keyword evidence="2 5" id="KW-0479">Metal-binding</keyword>
<keyword evidence="7" id="KW-1185">Reference proteome</keyword>
<evidence type="ECO:0000256" key="4">
    <source>
        <dbReference type="ARBA" id="ARBA00023014"/>
    </source>
</evidence>
<dbReference type="InterPro" id="IPR013785">
    <property type="entry name" value="Aldolase_TIM"/>
</dbReference>
<proteinExistence type="predicted"/>
<sequence length="293" mass="32188">MVCNLCPRRCGAVRTETHGAGRCRMPAAPVLARAALHRWEEPPISGTRGSGTVFFSGCPLDCVFCQNDAISHRDFGRAVTLERLREICLDLAAQGAHNINFVNPTHFAHVVARLLDDPLPVPVVWNSGGYERVETLRSLEGKVDVYLPDLKYLTPALAGRYSGAEDYPQYAAAAILEMVRQTGPCVLEDGLLKRGTVIRHLILPGRLHEAKAVMDWVARHFPPDTVLFSLMSQYVPLGRAAAFPEIDRRLRPSEARSALAYLENLGLTGFCQETASADAEFIPPFDLTGVDPI</sequence>
<dbReference type="InterPro" id="IPR016431">
    <property type="entry name" value="Pyrv-formate_lyase-activ_prd"/>
</dbReference>
<dbReference type="InterPro" id="IPR007197">
    <property type="entry name" value="rSAM"/>
</dbReference>
<keyword evidence="1 5" id="KW-0949">S-adenosyl-L-methionine</keyword>
<dbReference type="GO" id="GO:0046872">
    <property type="term" value="F:metal ion binding"/>
    <property type="evidence" value="ECO:0007669"/>
    <property type="project" value="UniProtKB-KW"/>
</dbReference>
<dbReference type="Gene3D" id="3.20.20.70">
    <property type="entry name" value="Aldolase class I"/>
    <property type="match status" value="1"/>
</dbReference>
<reference evidence="7" key="2">
    <citation type="submission" date="2015-04" db="EMBL/GenBank/DDBJ databases">
        <title>A butyrogenic pathway from the amino acid lysine in a human gut commensal.</title>
        <authorList>
            <person name="de Vos W.M."/>
            <person name="Bui N.T.P."/>
            <person name="Plugge C.M."/>
            <person name="Ritari J."/>
        </authorList>
    </citation>
    <scope>NUCLEOTIDE SEQUENCE [LARGE SCALE GENOMIC DNA]</scope>
    <source>
        <strain evidence="7">AF211</strain>
    </source>
</reference>